<sequence>MSSTRIGHGAPGRLGGIGPAQPGVSAQAAALAPVATPSLPAVRDASTWPRGWMAAAVPQRVREFHTQISKAQMAAAYLEALGEALDVLAQACRHQRKLPSDAGLARLRTALAALQQRWRQRHARSLASLDDTLHWSPTHRARKGFVWNGWSWDSLQAETAQDQELLGFCLLGQDGAQGAWQADELRSPAGNAHALAQALAPLGILVGRVEQPLLLSVDEADWPVLQQRLMVKGNGKRFPAGQWVAPRLQSGPQALGLERWSAGDAEAVQACSLALPAARERVSQALAVVRAFQQQAGHSLPDMSAQLATMQHFAQTFADAGQAPAYDWVLAVVPAVRAIARRRVARLLQSRGMLG</sequence>
<name>A0ABV3ZRN2_9BURK</name>
<dbReference type="EMBL" id="JBFYGN010000004">
    <property type="protein sequence ID" value="MEX8192232.1"/>
    <property type="molecule type" value="Genomic_DNA"/>
</dbReference>
<organism evidence="1 2">
    <name type="scientific">Comamonas guangdongensis</name>
    <dbReference type="NCBI Taxonomy" id="510515"/>
    <lineage>
        <taxon>Bacteria</taxon>
        <taxon>Pseudomonadati</taxon>
        <taxon>Pseudomonadota</taxon>
        <taxon>Betaproteobacteria</taxon>
        <taxon>Burkholderiales</taxon>
        <taxon>Comamonadaceae</taxon>
        <taxon>Comamonas</taxon>
    </lineage>
</organism>
<comment type="caution">
    <text evidence="1">The sequence shown here is derived from an EMBL/GenBank/DDBJ whole genome shotgun (WGS) entry which is preliminary data.</text>
</comment>
<protein>
    <submittedName>
        <fullName evidence="1">Uncharacterized protein</fullName>
    </submittedName>
</protein>
<evidence type="ECO:0000313" key="1">
    <source>
        <dbReference type="EMBL" id="MEX8192232.1"/>
    </source>
</evidence>
<dbReference type="Proteomes" id="UP001561046">
    <property type="component" value="Unassembled WGS sequence"/>
</dbReference>
<dbReference type="RefSeq" id="WP_369337442.1">
    <property type="nucleotide sequence ID" value="NZ_JBFYGN010000004.1"/>
</dbReference>
<evidence type="ECO:0000313" key="2">
    <source>
        <dbReference type="Proteomes" id="UP001561046"/>
    </source>
</evidence>
<reference evidence="1 2" key="1">
    <citation type="journal article" date="2013" name="Int. J. Syst. Evol. Microbiol.">
        <title>Comamonas guangdongensis sp. nov., isolated from subterranean forest sediment, and emended description of the genus Comamonas.</title>
        <authorList>
            <person name="Zhang J."/>
            <person name="Wang Y."/>
            <person name="Zhou S."/>
            <person name="Wu C."/>
            <person name="He J."/>
            <person name="Li F."/>
        </authorList>
    </citation>
    <scope>NUCLEOTIDE SEQUENCE [LARGE SCALE GENOMIC DNA]</scope>
    <source>
        <strain evidence="1 2">CCTCC AB2011133</strain>
    </source>
</reference>
<proteinExistence type="predicted"/>
<gene>
    <name evidence="1" type="ORF">AB6724_05200</name>
</gene>
<keyword evidence="2" id="KW-1185">Reference proteome</keyword>
<accession>A0ABV3ZRN2</accession>